<gene>
    <name evidence="4" type="ORF">PEVE_00043951</name>
</gene>
<evidence type="ECO:0000259" key="3">
    <source>
        <dbReference type="Pfam" id="PF05729"/>
    </source>
</evidence>
<keyword evidence="1" id="KW-0547">Nucleotide-binding</keyword>
<keyword evidence="5" id="KW-1185">Reference proteome</keyword>
<proteinExistence type="predicted"/>
<accession>A0ABN8PMJ1</accession>
<feature type="non-terminal residue" evidence="4">
    <location>
        <position position="555"/>
    </location>
</feature>
<dbReference type="InterPro" id="IPR007111">
    <property type="entry name" value="NACHT_NTPase"/>
</dbReference>
<dbReference type="Proteomes" id="UP001159427">
    <property type="component" value="Unassembled WGS sequence"/>
</dbReference>
<dbReference type="PANTHER" id="PTHR46844">
    <property type="entry name" value="SLR5058 PROTEIN"/>
    <property type="match status" value="1"/>
</dbReference>
<dbReference type="Gene3D" id="3.80.10.10">
    <property type="entry name" value="Ribonuclease Inhibitor"/>
    <property type="match status" value="2"/>
</dbReference>
<protein>
    <recommendedName>
        <fullName evidence="3">NACHT domain-containing protein</fullName>
    </recommendedName>
</protein>
<dbReference type="SUPFAM" id="SSF52047">
    <property type="entry name" value="RNI-like"/>
    <property type="match status" value="1"/>
</dbReference>
<dbReference type="SMART" id="SM00368">
    <property type="entry name" value="LRR_RI"/>
    <property type="match status" value="5"/>
</dbReference>
<evidence type="ECO:0000313" key="5">
    <source>
        <dbReference type="Proteomes" id="UP001159427"/>
    </source>
</evidence>
<sequence>MPKATNSLDRRRSWYRKNYVYFFKFIRENQSKVLLVLDGMDEADPSNLKKFFNLVEGKELSGCYVVLTSRHEVGKKVRRCCDTLWEIIGFNKEDAESFIHKYFKSINKELLAEKTIKMIWPPLHSARSTDLGELAKNPLNTALLCVICEDFKGVFPTSRTQLYTEIVNCVLRRYENKHGLSSNNDNLLTVYKRDLFHLGQMALQSLRKGELFFEEHEFPEKLIALSKFGFLSLQAAGSKRKSRVRYAFLHKSFQEFFSGFYLACQIIEGDIDCDSVVTDQSYKAELSQVFYFMSGILASLSEEIAESLVKSIAVDINSISRNRYPDGPLSQRLLFALRCVSGYPRLVGTLGERLNFTRLNFQDGSIDDSDVNSLSQALAANSSLSKFTLCGIWIGDSGVASLSQALLSFRVKISSALLSLTSNTDEDSGAESLSYALLENASLRRLELKWNDVGDSVAESFSKALAKNSSLTHLDLKGNRIGDNGAVSLFQAVAVNSSLITLDLSWNSISDSSAASISQALEANSTLNYLNLRANKFNYSGRAVLSSICEKNTTV</sequence>
<evidence type="ECO:0000256" key="2">
    <source>
        <dbReference type="ARBA" id="ARBA00022840"/>
    </source>
</evidence>
<reference evidence="4 5" key="1">
    <citation type="submission" date="2022-05" db="EMBL/GenBank/DDBJ databases">
        <authorList>
            <consortium name="Genoscope - CEA"/>
            <person name="William W."/>
        </authorList>
    </citation>
    <scope>NUCLEOTIDE SEQUENCE [LARGE SCALE GENOMIC DNA]</scope>
</reference>
<dbReference type="InterPro" id="IPR001611">
    <property type="entry name" value="Leu-rich_rpt"/>
</dbReference>
<dbReference type="Gene3D" id="3.40.50.300">
    <property type="entry name" value="P-loop containing nucleotide triphosphate hydrolases"/>
    <property type="match status" value="1"/>
</dbReference>
<dbReference type="PANTHER" id="PTHR46844:SF1">
    <property type="entry name" value="SLR5058 PROTEIN"/>
    <property type="match status" value="1"/>
</dbReference>
<dbReference type="InterPro" id="IPR027417">
    <property type="entry name" value="P-loop_NTPase"/>
</dbReference>
<name>A0ABN8PMJ1_9CNID</name>
<feature type="domain" description="NACHT" evidence="3">
    <location>
        <begin position="22"/>
        <end position="104"/>
    </location>
</feature>
<organism evidence="4 5">
    <name type="scientific">Porites evermanni</name>
    <dbReference type="NCBI Taxonomy" id="104178"/>
    <lineage>
        <taxon>Eukaryota</taxon>
        <taxon>Metazoa</taxon>
        <taxon>Cnidaria</taxon>
        <taxon>Anthozoa</taxon>
        <taxon>Hexacorallia</taxon>
        <taxon>Scleractinia</taxon>
        <taxon>Fungiina</taxon>
        <taxon>Poritidae</taxon>
        <taxon>Porites</taxon>
    </lineage>
</organism>
<dbReference type="InterPro" id="IPR032675">
    <property type="entry name" value="LRR_dom_sf"/>
</dbReference>
<evidence type="ECO:0000256" key="1">
    <source>
        <dbReference type="ARBA" id="ARBA00022741"/>
    </source>
</evidence>
<dbReference type="SUPFAM" id="SSF52540">
    <property type="entry name" value="P-loop containing nucleoside triphosphate hydrolases"/>
    <property type="match status" value="1"/>
</dbReference>
<dbReference type="Pfam" id="PF05729">
    <property type="entry name" value="NACHT"/>
    <property type="match status" value="1"/>
</dbReference>
<dbReference type="EMBL" id="CALNXI010000911">
    <property type="protein sequence ID" value="CAH3146471.1"/>
    <property type="molecule type" value="Genomic_DNA"/>
</dbReference>
<keyword evidence="2" id="KW-0067">ATP-binding</keyword>
<dbReference type="Pfam" id="PF13516">
    <property type="entry name" value="LRR_6"/>
    <property type="match status" value="3"/>
</dbReference>
<evidence type="ECO:0000313" key="4">
    <source>
        <dbReference type="EMBL" id="CAH3146471.1"/>
    </source>
</evidence>
<comment type="caution">
    <text evidence="4">The sequence shown here is derived from an EMBL/GenBank/DDBJ whole genome shotgun (WGS) entry which is preliminary data.</text>
</comment>